<comment type="function">
    <text evidence="5">Assembly factor required for Rieske Fe-S protein UQCRFS1 incorporation into the cytochrome b-c1 (CIII) complex. Functions as a chaperone, binding to this subunit within the mitochondrial matrix and stabilizing it prior to its translocation and insertion into the late CIII dimeric intermediate within the mitochondrial inner membrane.</text>
</comment>
<dbReference type="GO" id="GO:0005759">
    <property type="term" value="C:mitochondrial matrix"/>
    <property type="evidence" value="ECO:0007669"/>
    <property type="project" value="UniProtKB-SubCell"/>
</dbReference>
<evidence type="ECO:0000256" key="6">
    <source>
        <dbReference type="ARBA" id="ARBA00025809"/>
    </source>
</evidence>
<sequence>MGSEARLQVLRLFKALHRARRDVFAADAVALRAARLKINEEFRNRRSETSPEKIRQLLRTGRDVETLLRRSVVQVAHARPGALRESAPPAEEASPE</sequence>
<evidence type="ECO:0000313" key="11">
    <source>
        <dbReference type="Proteomes" id="UP000002279"/>
    </source>
</evidence>
<reference evidence="10" key="1">
    <citation type="submission" date="2025-08" db="UniProtKB">
        <authorList>
            <consortium name="Ensembl"/>
        </authorList>
    </citation>
    <scope>IDENTIFICATION</scope>
    <source>
        <strain evidence="10">Glennie</strain>
    </source>
</reference>
<keyword evidence="4" id="KW-0143">Chaperone</keyword>
<evidence type="ECO:0000256" key="8">
    <source>
        <dbReference type="ARBA" id="ARBA00031830"/>
    </source>
</evidence>
<comment type="subcellular location">
    <subcellularLocation>
        <location evidence="1">Mitochondrion matrix</location>
    </subcellularLocation>
</comment>
<protein>
    <recommendedName>
        <fullName evidence="7">Complex III assembly factor LYRM7</fullName>
    </recommendedName>
    <alternativeName>
        <fullName evidence="8">LYR motif-containing protein 7</fullName>
    </alternativeName>
</protein>
<dbReference type="InterPro" id="IPR050435">
    <property type="entry name" value="MZM1/LYRM7"/>
</dbReference>
<evidence type="ECO:0000256" key="7">
    <source>
        <dbReference type="ARBA" id="ARBA00026165"/>
    </source>
</evidence>
<dbReference type="PANTHER" id="PTHR46749">
    <property type="entry name" value="COMPLEX III ASSEMBLY FACTOR LYRM7"/>
    <property type="match status" value="1"/>
</dbReference>
<keyword evidence="11" id="KW-1185">Reference proteome</keyword>
<dbReference type="PANTHER" id="PTHR46749:SF1">
    <property type="entry name" value="COMPLEX III ASSEMBLY FACTOR LYRM7"/>
    <property type="match status" value="1"/>
</dbReference>
<keyword evidence="3" id="KW-0496">Mitochondrion</keyword>
<evidence type="ECO:0000313" key="10">
    <source>
        <dbReference type="Ensembl" id="ENSOANP00000033906.1"/>
    </source>
</evidence>
<dbReference type="Bgee" id="ENSOANG00000041488">
    <property type="expression patterns" value="Expressed in heart and 7 other cell types or tissues"/>
</dbReference>
<evidence type="ECO:0000256" key="3">
    <source>
        <dbReference type="ARBA" id="ARBA00023128"/>
    </source>
</evidence>
<evidence type="ECO:0000256" key="5">
    <source>
        <dbReference type="ARBA" id="ARBA00025430"/>
    </source>
</evidence>
<dbReference type="InterPro" id="IPR008011">
    <property type="entry name" value="Complex1_LYR_dom"/>
</dbReference>
<dbReference type="Ensembl" id="ENSOANT00000070630.1">
    <property type="protein sequence ID" value="ENSOANP00000033906.1"/>
    <property type="gene ID" value="ENSOANG00000041488.1"/>
</dbReference>
<dbReference type="GO" id="GO:0034551">
    <property type="term" value="P:mitochondrial respiratory chain complex III assembly"/>
    <property type="evidence" value="ECO:0007669"/>
    <property type="project" value="InterPro"/>
</dbReference>
<accession>A0A6I8MYY2</accession>
<evidence type="ECO:0000256" key="2">
    <source>
        <dbReference type="ARBA" id="ARBA00009508"/>
    </source>
</evidence>
<evidence type="ECO:0000256" key="4">
    <source>
        <dbReference type="ARBA" id="ARBA00023186"/>
    </source>
</evidence>
<dbReference type="AlphaFoldDB" id="A0A6I8MYY2"/>
<comment type="subunit">
    <text evidence="6">Interacts with UQCRFS1.</text>
</comment>
<organism evidence="10 11">
    <name type="scientific">Ornithorhynchus anatinus</name>
    <name type="common">Duckbill platypus</name>
    <dbReference type="NCBI Taxonomy" id="9258"/>
    <lineage>
        <taxon>Eukaryota</taxon>
        <taxon>Metazoa</taxon>
        <taxon>Chordata</taxon>
        <taxon>Craniata</taxon>
        <taxon>Vertebrata</taxon>
        <taxon>Euteleostomi</taxon>
        <taxon>Mammalia</taxon>
        <taxon>Monotremata</taxon>
        <taxon>Ornithorhynchidae</taxon>
        <taxon>Ornithorhynchus</taxon>
    </lineage>
</organism>
<proteinExistence type="inferred from homology"/>
<dbReference type="CDD" id="cd20267">
    <property type="entry name" value="Complex1_LYR_LYRM7"/>
    <property type="match status" value="1"/>
</dbReference>
<evidence type="ECO:0000256" key="1">
    <source>
        <dbReference type="ARBA" id="ARBA00004305"/>
    </source>
</evidence>
<dbReference type="Proteomes" id="UP000002279">
    <property type="component" value="Unplaced"/>
</dbReference>
<name>A0A6I8MYY2_ORNAN</name>
<evidence type="ECO:0000259" key="9">
    <source>
        <dbReference type="Pfam" id="PF05347"/>
    </source>
</evidence>
<comment type="similarity">
    <text evidence="2">Belongs to the complex I LYR family.</text>
</comment>
<gene>
    <name evidence="10" type="primary">LYRM7</name>
</gene>
<dbReference type="InterPro" id="IPR045298">
    <property type="entry name" value="Complex1_LYR_LYRM7"/>
</dbReference>
<reference evidence="10" key="2">
    <citation type="submission" date="2025-09" db="UniProtKB">
        <authorList>
            <consortium name="Ensembl"/>
        </authorList>
    </citation>
    <scope>IDENTIFICATION</scope>
    <source>
        <strain evidence="10">Glennie</strain>
    </source>
</reference>
<feature type="domain" description="Complex 1 LYR protein" evidence="9">
    <location>
        <begin position="8"/>
        <end position="63"/>
    </location>
</feature>
<dbReference type="Pfam" id="PF05347">
    <property type="entry name" value="Complex1_LYR"/>
    <property type="match status" value="1"/>
</dbReference>
<dbReference type="GeneTree" id="ENSGT00970000195146"/>